<dbReference type="KEGG" id="vg:11257454"/>
<protein>
    <submittedName>
        <fullName evidence="2">Uncharacterized protein</fullName>
    </submittedName>
</protein>
<keyword evidence="1" id="KW-1133">Transmembrane helix</keyword>
<organism evidence="2 3">
    <name type="scientific">Megavirus chiliensis</name>
    <dbReference type="NCBI Taxonomy" id="1094892"/>
    <lineage>
        <taxon>Viruses</taxon>
        <taxon>Varidnaviria</taxon>
        <taxon>Bamfordvirae</taxon>
        <taxon>Nucleocytoviricota</taxon>
        <taxon>Megaviricetes</taxon>
        <taxon>Imitervirales</taxon>
        <taxon>Mimiviridae</taxon>
        <taxon>Megamimivirinae</taxon>
        <taxon>Megavirus</taxon>
        <taxon>Megavirus chilense</taxon>
    </lineage>
</organism>
<name>G5CQL5_9VIRU</name>
<keyword evidence="3" id="KW-1185">Reference proteome</keyword>
<keyword evidence="1" id="KW-0472">Membrane</keyword>
<sequence length="78" mass="9046">MSNKIVEINLIPVILLGAVARGSYILGSLNERQNKEYISTTNYYYSFIMGIYTGAISSWIFMEGFVFAFNMYSRFYKK</sequence>
<proteinExistence type="predicted"/>
<feature type="transmembrane region" description="Helical" evidence="1">
    <location>
        <begin position="47"/>
        <end position="72"/>
    </location>
</feature>
<feature type="transmembrane region" description="Helical" evidence="1">
    <location>
        <begin position="7"/>
        <end position="27"/>
    </location>
</feature>
<dbReference type="EMBL" id="JN258408">
    <property type="protein sequence ID" value="AEQ33387.1"/>
    <property type="molecule type" value="Genomic_DNA"/>
</dbReference>
<evidence type="ECO:0000313" key="2">
    <source>
        <dbReference type="EMBL" id="AEQ33387.1"/>
    </source>
</evidence>
<dbReference type="Proteomes" id="UP000202558">
    <property type="component" value="Segment"/>
</dbReference>
<gene>
    <name evidence="2" type="primary">mchi_46</name>
</gene>
<reference evidence="2 3" key="1">
    <citation type="journal article" date="2011" name="Proc. Natl. Acad. Sci. U.S.A.">
        <title>Distant Mimivirus relative with a larger genome highlights the fundamental features of Megaviridae.</title>
        <authorList>
            <person name="Arslan D."/>
            <person name="Legendre M."/>
            <person name="Seltzer V."/>
            <person name="Abergel C."/>
            <person name="Claverie J.M."/>
        </authorList>
    </citation>
    <scope>NUCLEOTIDE SEQUENCE [LARGE SCALE GENOMIC DNA]</scope>
    <source>
        <strain evidence="2">Claverie Las Cruses</strain>
    </source>
</reference>
<evidence type="ECO:0000256" key="1">
    <source>
        <dbReference type="SAM" id="Phobius"/>
    </source>
</evidence>
<evidence type="ECO:0000313" key="3">
    <source>
        <dbReference type="Proteomes" id="UP000202558"/>
    </source>
</evidence>
<accession>G5CQL5</accession>
<keyword evidence="1" id="KW-0812">Transmembrane</keyword>